<organism evidence="13 14">
    <name type="scientific">Strigamia maritima</name>
    <name type="common">European centipede</name>
    <name type="synonym">Geophilus maritimus</name>
    <dbReference type="NCBI Taxonomy" id="126957"/>
    <lineage>
        <taxon>Eukaryota</taxon>
        <taxon>Metazoa</taxon>
        <taxon>Ecdysozoa</taxon>
        <taxon>Arthropoda</taxon>
        <taxon>Myriapoda</taxon>
        <taxon>Chilopoda</taxon>
        <taxon>Pleurostigmophora</taxon>
        <taxon>Geophilomorpha</taxon>
        <taxon>Linotaeniidae</taxon>
        <taxon>Strigamia</taxon>
    </lineage>
</organism>
<keyword evidence="7" id="KW-0915">Sodium</keyword>
<keyword evidence="11 12" id="KW-0407">Ion channel</keyword>
<reference evidence="13" key="2">
    <citation type="submission" date="2015-02" db="UniProtKB">
        <authorList>
            <consortium name="EnsemblMetazoa"/>
        </authorList>
    </citation>
    <scope>IDENTIFICATION</scope>
</reference>
<keyword evidence="14" id="KW-1185">Reference proteome</keyword>
<evidence type="ECO:0000256" key="10">
    <source>
        <dbReference type="ARBA" id="ARBA00023201"/>
    </source>
</evidence>
<comment type="subcellular location">
    <subcellularLocation>
        <location evidence="1">Membrane</location>
        <topology evidence="1">Multi-pass membrane protein</topology>
    </subcellularLocation>
</comment>
<name>T1IVW0_STRMM</name>
<keyword evidence="3 12" id="KW-0813">Transport</keyword>
<evidence type="ECO:0000313" key="14">
    <source>
        <dbReference type="Proteomes" id="UP000014500"/>
    </source>
</evidence>
<protein>
    <submittedName>
        <fullName evidence="13">Uncharacterized protein</fullName>
    </submittedName>
</protein>
<dbReference type="Gene3D" id="1.10.287.770">
    <property type="entry name" value="YojJ-like"/>
    <property type="match status" value="1"/>
</dbReference>
<keyword evidence="6" id="KW-1133">Transmembrane helix</keyword>
<dbReference type="HOGENOM" id="CLU_105186_0_0_1"/>
<keyword evidence="8 12" id="KW-0406">Ion transport</keyword>
<evidence type="ECO:0000256" key="7">
    <source>
        <dbReference type="ARBA" id="ARBA00023053"/>
    </source>
</evidence>
<proteinExistence type="inferred from homology"/>
<dbReference type="Proteomes" id="UP000014500">
    <property type="component" value="Unassembled WGS sequence"/>
</dbReference>
<evidence type="ECO:0000256" key="12">
    <source>
        <dbReference type="RuleBase" id="RU000679"/>
    </source>
</evidence>
<evidence type="ECO:0000256" key="8">
    <source>
        <dbReference type="ARBA" id="ARBA00023065"/>
    </source>
</evidence>
<reference evidence="14" key="1">
    <citation type="submission" date="2011-05" db="EMBL/GenBank/DDBJ databases">
        <authorList>
            <person name="Richards S.R."/>
            <person name="Qu J."/>
            <person name="Jiang H."/>
            <person name="Jhangiani S.N."/>
            <person name="Agravi P."/>
            <person name="Goodspeed R."/>
            <person name="Gross S."/>
            <person name="Mandapat C."/>
            <person name="Jackson L."/>
            <person name="Mathew T."/>
            <person name="Pu L."/>
            <person name="Thornton R."/>
            <person name="Saada N."/>
            <person name="Wilczek-Boney K.B."/>
            <person name="Lee S."/>
            <person name="Kovar C."/>
            <person name="Wu Y."/>
            <person name="Scherer S.E."/>
            <person name="Worley K.C."/>
            <person name="Muzny D.M."/>
            <person name="Gibbs R."/>
        </authorList>
    </citation>
    <scope>NUCLEOTIDE SEQUENCE</scope>
    <source>
        <strain evidence="14">Brora</strain>
    </source>
</reference>
<accession>T1IVW0</accession>
<dbReference type="GO" id="GO:0005886">
    <property type="term" value="C:plasma membrane"/>
    <property type="evidence" value="ECO:0007669"/>
    <property type="project" value="TreeGrafter"/>
</dbReference>
<comment type="similarity">
    <text evidence="2 12">Belongs to the amiloride-sensitive sodium channel (TC 1.A.6) family.</text>
</comment>
<keyword evidence="10 12" id="KW-0739">Sodium transport</keyword>
<evidence type="ECO:0000256" key="11">
    <source>
        <dbReference type="ARBA" id="ARBA00023303"/>
    </source>
</evidence>
<dbReference type="AlphaFoldDB" id="T1IVW0"/>
<evidence type="ECO:0000313" key="13">
    <source>
        <dbReference type="EnsemblMetazoa" id="SMAR005315-PA"/>
    </source>
</evidence>
<evidence type="ECO:0000256" key="9">
    <source>
        <dbReference type="ARBA" id="ARBA00023136"/>
    </source>
</evidence>
<sequence length="163" mass="18528">MSTVIIITRRNMLRLNTKRKPCNAKTLDYYNCKNQCFVNKIKKKQSCSMPFAIKEDTDSCNSSASAKEVRKLYYEINTKTDVEKECLCRPPCKQPFYNLNEFRSTAFMTETAMLNVVLNTNKIETIEEELKYSFDALVSDIGNIFGFTLGLSVLTAIAATGLD</sequence>
<evidence type="ECO:0000256" key="1">
    <source>
        <dbReference type="ARBA" id="ARBA00004141"/>
    </source>
</evidence>
<evidence type="ECO:0000256" key="3">
    <source>
        <dbReference type="ARBA" id="ARBA00022448"/>
    </source>
</evidence>
<dbReference type="PhylomeDB" id="T1IVW0"/>
<evidence type="ECO:0000256" key="4">
    <source>
        <dbReference type="ARBA" id="ARBA00022461"/>
    </source>
</evidence>
<keyword evidence="9" id="KW-0472">Membrane</keyword>
<dbReference type="EnsemblMetazoa" id="SMAR005315-RA">
    <property type="protein sequence ID" value="SMAR005315-PA"/>
    <property type="gene ID" value="SMAR005315"/>
</dbReference>
<evidence type="ECO:0000256" key="2">
    <source>
        <dbReference type="ARBA" id="ARBA00007193"/>
    </source>
</evidence>
<dbReference type="InterPro" id="IPR001873">
    <property type="entry name" value="ENaC"/>
</dbReference>
<keyword evidence="4 12" id="KW-0894">Sodium channel</keyword>
<evidence type="ECO:0000256" key="5">
    <source>
        <dbReference type="ARBA" id="ARBA00022692"/>
    </source>
</evidence>
<dbReference type="Pfam" id="PF00858">
    <property type="entry name" value="ASC"/>
    <property type="match status" value="1"/>
</dbReference>
<dbReference type="GO" id="GO:0015280">
    <property type="term" value="F:ligand-gated sodium channel activity"/>
    <property type="evidence" value="ECO:0007669"/>
    <property type="project" value="TreeGrafter"/>
</dbReference>
<evidence type="ECO:0000256" key="6">
    <source>
        <dbReference type="ARBA" id="ARBA00022989"/>
    </source>
</evidence>
<dbReference type="PANTHER" id="PTHR11690">
    <property type="entry name" value="AMILORIDE-SENSITIVE SODIUM CHANNEL-RELATED"/>
    <property type="match status" value="1"/>
</dbReference>
<keyword evidence="5 12" id="KW-0812">Transmembrane</keyword>
<dbReference type="EMBL" id="AFFK01019778">
    <property type="status" value="NOT_ANNOTATED_CDS"/>
    <property type="molecule type" value="Genomic_DNA"/>
</dbReference>